<evidence type="ECO:0000256" key="1">
    <source>
        <dbReference type="SAM" id="MobiDB-lite"/>
    </source>
</evidence>
<name>A0A9P5WZQ9_9AGAR</name>
<feature type="region of interest" description="Disordered" evidence="1">
    <location>
        <begin position="140"/>
        <end position="164"/>
    </location>
</feature>
<proteinExistence type="predicted"/>
<dbReference type="Proteomes" id="UP000807342">
    <property type="component" value="Unassembled WGS sequence"/>
</dbReference>
<protein>
    <submittedName>
        <fullName evidence="2">Uncharacterized protein</fullName>
    </submittedName>
</protein>
<comment type="caution">
    <text evidence="2">The sequence shown here is derived from an EMBL/GenBank/DDBJ whole genome shotgun (WGS) entry which is preliminary data.</text>
</comment>
<accession>A0A9P5WZQ9</accession>
<gene>
    <name evidence="2" type="ORF">P691DRAFT_75041</name>
</gene>
<feature type="region of interest" description="Disordered" evidence="1">
    <location>
        <begin position="47"/>
        <end position="68"/>
    </location>
</feature>
<feature type="compositionally biased region" description="Polar residues" evidence="1">
    <location>
        <begin position="151"/>
        <end position="164"/>
    </location>
</feature>
<keyword evidence="3" id="KW-1185">Reference proteome</keyword>
<evidence type="ECO:0000313" key="2">
    <source>
        <dbReference type="EMBL" id="KAF9440712.1"/>
    </source>
</evidence>
<dbReference type="EMBL" id="MU152314">
    <property type="protein sequence ID" value="KAF9440712.1"/>
    <property type="molecule type" value="Genomic_DNA"/>
</dbReference>
<sequence length="164" mass="18026">MTTLPMHMHDLRTVPLTLDLANRRPGSRGARGRSEFVMSPVGDTQGYGSMGQAFPESQTAPGGHSVYGYGSPPLQGGPIMQLVQGMGPHYAQGANDIAGSMYFRVFLSWRMVRLDLGLVLGVRWVEPLWGRSSINNHSNHHNYNHNHSSSKNWRNGTAQVRVSG</sequence>
<reference evidence="2" key="1">
    <citation type="submission" date="2020-11" db="EMBL/GenBank/DDBJ databases">
        <authorList>
            <consortium name="DOE Joint Genome Institute"/>
            <person name="Ahrendt S."/>
            <person name="Riley R."/>
            <person name="Andreopoulos W."/>
            <person name="Labutti K."/>
            <person name="Pangilinan J."/>
            <person name="Ruiz-Duenas F.J."/>
            <person name="Barrasa J.M."/>
            <person name="Sanchez-Garcia M."/>
            <person name="Camarero S."/>
            <person name="Miyauchi S."/>
            <person name="Serrano A."/>
            <person name="Linde D."/>
            <person name="Babiker R."/>
            <person name="Drula E."/>
            <person name="Ayuso-Fernandez I."/>
            <person name="Pacheco R."/>
            <person name="Padilla G."/>
            <person name="Ferreira P."/>
            <person name="Barriuso J."/>
            <person name="Kellner H."/>
            <person name="Castanera R."/>
            <person name="Alfaro M."/>
            <person name="Ramirez L."/>
            <person name="Pisabarro A.G."/>
            <person name="Kuo A."/>
            <person name="Tritt A."/>
            <person name="Lipzen A."/>
            <person name="He G."/>
            <person name="Yan M."/>
            <person name="Ng V."/>
            <person name="Cullen D."/>
            <person name="Martin F."/>
            <person name="Rosso M.-N."/>
            <person name="Henrissat B."/>
            <person name="Hibbett D."/>
            <person name="Martinez A.T."/>
            <person name="Grigoriev I.V."/>
        </authorList>
    </citation>
    <scope>NUCLEOTIDE SEQUENCE</scope>
    <source>
        <strain evidence="2">MF-IS2</strain>
    </source>
</reference>
<evidence type="ECO:0000313" key="3">
    <source>
        <dbReference type="Proteomes" id="UP000807342"/>
    </source>
</evidence>
<dbReference type="AlphaFoldDB" id="A0A9P5WZQ9"/>
<organism evidence="2 3">
    <name type="scientific">Macrolepiota fuliginosa MF-IS2</name>
    <dbReference type="NCBI Taxonomy" id="1400762"/>
    <lineage>
        <taxon>Eukaryota</taxon>
        <taxon>Fungi</taxon>
        <taxon>Dikarya</taxon>
        <taxon>Basidiomycota</taxon>
        <taxon>Agaricomycotina</taxon>
        <taxon>Agaricomycetes</taxon>
        <taxon>Agaricomycetidae</taxon>
        <taxon>Agaricales</taxon>
        <taxon>Agaricineae</taxon>
        <taxon>Agaricaceae</taxon>
        <taxon>Macrolepiota</taxon>
    </lineage>
</organism>